<keyword evidence="5" id="KW-0449">Lipoprotein</keyword>
<name>A0A450VI71_9GAMM</name>
<dbReference type="PANTHER" id="PTHR30035">
    <property type="entry name" value="LIPOPROTEIN VACJ-RELATED"/>
    <property type="match status" value="1"/>
</dbReference>
<dbReference type="GO" id="GO:0120010">
    <property type="term" value="P:intermembrane phospholipid transfer"/>
    <property type="evidence" value="ECO:0007669"/>
    <property type="project" value="TreeGrafter"/>
</dbReference>
<dbReference type="EMBL" id="CAADFI010000422">
    <property type="protein sequence ID" value="VFK04245.1"/>
    <property type="molecule type" value="Genomic_DNA"/>
</dbReference>
<comment type="similarity">
    <text evidence="1">Belongs to the MlaA family.</text>
</comment>
<evidence type="ECO:0000313" key="5">
    <source>
        <dbReference type="EMBL" id="VFK04427.1"/>
    </source>
</evidence>
<evidence type="ECO:0000313" key="6">
    <source>
        <dbReference type="EMBL" id="VFK07416.1"/>
    </source>
</evidence>
<dbReference type="EMBL" id="CAADFJ010000419">
    <property type="protein sequence ID" value="VFK07416.1"/>
    <property type="molecule type" value="Genomic_DNA"/>
</dbReference>
<dbReference type="PANTHER" id="PTHR30035:SF3">
    <property type="entry name" value="INTERMEMBRANE PHOSPHOLIPID TRANSPORT SYSTEM LIPOPROTEIN MLAA"/>
    <property type="match status" value="1"/>
</dbReference>
<reference evidence="5" key="1">
    <citation type="submission" date="2019-02" db="EMBL/GenBank/DDBJ databases">
        <authorList>
            <person name="Gruber-Vodicka R. H."/>
            <person name="Seah K. B. B."/>
        </authorList>
    </citation>
    <scope>NUCLEOTIDE SEQUENCE</scope>
    <source>
        <strain evidence="6">BECK_SA2B12</strain>
        <strain evidence="5">BECK_SA2B15</strain>
        <strain evidence="4">BECK_SA2B20</strain>
    </source>
</reference>
<evidence type="ECO:0000256" key="1">
    <source>
        <dbReference type="ARBA" id="ARBA00010634"/>
    </source>
</evidence>
<feature type="chain" id="PRO_5036113448" evidence="3">
    <location>
        <begin position="24"/>
        <end position="243"/>
    </location>
</feature>
<evidence type="ECO:0000256" key="2">
    <source>
        <dbReference type="ARBA" id="ARBA00022729"/>
    </source>
</evidence>
<proteinExistence type="inferred from homology"/>
<evidence type="ECO:0000256" key="3">
    <source>
        <dbReference type="SAM" id="SignalP"/>
    </source>
</evidence>
<gene>
    <name evidence="5" type="ORF">BECKH772A_GA0070896_104142</name>
    <name evidence="4" type="ORF">BECKH772B_GA0070898_104222</name>
    <name evidence="6" type="ORF">BECKH772C_GA0070978_104191</name>
</gene>
<dbReference type="AlphaFoldDB" id="A0A450VI71"/>
<keyword evidence="2 3" id="KW-0732">Signal</keyword>
<organism evidence="5">
    <name type="scientific">Candidatus Kentrum eta</name>
    <dbReference type="NCBI Taxonomy" id="2126337"/>
    <lineage>
        <taxon>Bacteria</taxon>
        <taxon>Pseudomonadati</taxon>
        <taxon>Pseudomonadota</taxon>
        <taxon>Gammaproteobacteria</taxon>
        <taxon>Candidatus Kentrum</taxon>
    </lineage>
</organism>
<evidence type="ECO:0000313" key="4">
    <source>
        <dbReference type="EMBL" id="VFK04245.1"/>
    </source>
</evidence>
<dbReference type="Pfam" id="PF04333">
    <property type="entry name" value="MlaA"/>
    <property type="match status" value="1"/>
</dbReference>
<feature type="signal peptide" evidence="3">
    <location>
        <begin position="1"/>
        <end position="23"/>
    </location>
</feature>
<dbReference type="PRINTS" id="PR01805">
    <property type="entry name" value="VACJLIPOPROT"/>
</dbReference>
<protein>
    <submittedName>
        <fullName evidence="5">Phospholipid-binding lipoprotein MlaA</fullName>
    </submittedName>
</protein>
<sequence>MNSKIRFGLAMPLFLFLYTIANGSGATAAHDEENGDPAQRVNRIFYGINDVVDKAFVEPVAEAYVAYIPDGIRTGVSNFFDNLGYLGVVINDVLQGKIERALKDTGRFVVNSTIGIGGIFDPATHMGLARHEEDFGQTLGVWGADEGAYLVLPALGPSSVRDVPGVVMGFFTNLLYYMESSALAPLLAFYVIDYRADLLTAAHSRDESLDPYIFMRDAYRQRQTYLIHDGNPPLELIDLSEIY</sequence>
<dbReference type="EMBL" id="CAADFG010000414">
    <property type="protein sequence ID" value="VFK04427.1"/>
    <property type="molecule type" value="Genomic_DNA"/>
</dbReference>
<dbReference type="InterPro" id="IPR007428">
    <property type="entry name" value="MlaA"/>
</dbReference>
<dbReference type="GO" id="GO:0016020">
    <property type="term" value="C:membrane"/>
    <property type="evidence" value="ECO:0007669"/>
    <property type="project" value="InterPro"/>
</dbReference>
<accession>A0A450VI71</accession>